<comment type="caution">
    <text evidence="2">The sequence shown here is derived from an EMBL/GenBank/DDBJ whole genome shotgun (WGS) entry which is preliminary data.</text>
</comment>
<feature type="non-terminal residue" evidence="2">
    <location>
        <position position="1"/>
    </location>
</feature>
<accession>A0A0F9VGV7</accession>
<protein>
    <submittedName>
        <fullName evidence="2">Uncharacterized protein</fullName>
    </submittedName>
</protein>
<sequence length="162" mass="18393">RTPGIDKELVRKELTTSPIYEELLTSAGGRTTALQVNLKRDERHQQLLGRRESLREQAGLAPLSAIDQQELVLVEQEYREYSAAVNDRRSALVDTVRQVIEKYRADAQVYLGGVPMIAADMINFVKSDLVVFGFSIILFIIFRKRVNFLRYSISSISIFGKS</sequence>
<dbReference type="AlphaFoldDB" id="A0A0F9VGV7"/>
<gene>
    <name evidence="2" type="ORF">LCGC14_0485420</name>
</gene>
<evidence type="ECO:0000313" key="2">
    <source>
        <dbReference type="EMBL" id="KKN65043.1"/>
    </source>
</evidence>
<keyword evidence="1" id="KW-1133">Transmembrane helix</keyword>
<proteinExistence type="predicted"/>
<dbReference type="EMBL" id="LAZR01000536">
    <property type="protein sequence ID" value="KKN65043.1"/>
    <property type="molecule type" value="Genomic_DNA"/>
</dbReference>
<reference evidence="2" key="1">
    <citation type="journal article" date="2015" name="Nature">
        <title>Complex archaea that bridge the gap between prokaryotes and eukaryotes.</title>
        <authorList>
            <person name="Spang A."/>
            <person name="Saw J.H."/>
            <person name="Jorgensen S.L."/>
            <person name="Zaremba-Niedzwiedzka K."/>
            <person name="Martijn J."/>
            <person name="Lind A.E."/>
            <person name="van Eijk R."/>
            <person name="Schleper C."/>
            <person name="Guy L."/>
            <person name="Ettema T.J."/>
        </authorList>
    </citation>
    <scope>NUCLEOTIDE SEQUENCE</scope>
</reference>
<keyword evidence="1" id="KW-0472">Membrane</keyword>
<keyword evidence="1" id="KW-0812">Transmembrane</keyword>
<name>A0A0F9VGV7_9ZZZZ</name>
<organism evidence="2">
    <name type="scientific">marine sediment metagenome</name>
    <dbReference type="NCBI Taxonomy" id="412755"/>
    <lineage>
        <taxon>unclassified sequences</taxon>
        <taxon>metagenomes</taxon>
        <taxon>ecological metagenomes</taxon>
    </lineage>
</organism>
<feature type="transmembrane region" description="Helical" evidence="1">
    <location>
        <begin position="124"/>
        <end position="142"/>
    </location>
</feature>
<evidence type="ECO:0000256" key="1">
    <source>
        <dbReference type="SAM" id="Phobius"/>
    </source>
</evidence>